<dbReference type="GO" id="GO:0015937">
    <property type="term" value="P:coenzyme A biosynthetic process"/>
    <property type="evidence" value="ECO:0007669"/>
    <property type="project" value="UniProtKB-UniRule"/>
</dbReference>
<evidence type="ECO:0000256" key="4">
    <source>
        <dbReference type="NCBIfam" id="TIGR00152"/>
    </source>
</evidence>
<dbReference type="GO" id="GO:0005524">
    <property type="term" value="F:ATP binding"/>
    <property type="evidence" value="ECO:0007669"/>
    <property type="project" value="UniProtKB-UniRule"/>
</dbReference>
<evidence type="ECO:0000256" key="2">
    <source>
        <dbReference type="ARBA" id="ARBA00022840"/>
    </source>
</evidence>
<dbReference type="InterPro" id="IPR027417">
    <property type="entry name" value="P-loop_NTPase"/>
</dbReference>
<dbReference type="STRING" id="1276246.SCULI_v1c05790"/>
<dbReference type="Pfam" id="PF01121">
    <property type="entry name" value="CoaE"/>
    <property type="match status" value="1"/>
</dbReference>
<name>W6A7S1_9MOLU</name>
<keyword evidence="3 5" id="KW-0418">Kinase</keyword>
<dbReference type="OrthoDB" id="9812943at2"/>
<dbReference type="UniPathway" id="UPA00241">
    <property type="reaction ID" value="UER00356"/>
</dbReference>
<keyword evidence="2 3" id="KW-0067">ATP-binding</keyword>
<dbReference type="SUPFAM" id="SSF52540">
    <property type="entry name" value="P-loop containing nucleoside triphosphate hydrolases"/>
    <property type="match status" value="1"/>
</dbReference>
<dbReference type="AlphaFoldDB" id="W6A7S1"/>
<dbReference type="EMBL" id="CP006681">
    <property type="protein sequence ID" value="AHI52920.1"/>
    <property type="molecule type" value="Genomic_DNA"/>
</dbReference>
<gene>
    <name evidence="3 5" type="primary">coaE</name>
    <name evidence="5" type="ORF">SCULI_v1c05790</name>
</gene>
<dbReference type="HAMAP" id="MF_00376">
    <property type="entry name" value="Dephospho_CoA_kinase"/>
    <property type="match status" value="1"/>
</dbReference>
<dbReference type="NCBIfam" id="TIGR00152">
    <property type="entry name" value="dephospho-CoA kinase"/>
    <property type="match status" value="1"/>
</dbReference>
<evidence type="ECO:0000313" key="5">
    <source>
        <dbReference type="EMBL" id="AHI52920.1"/>
    </source>
</evidence>
<dbReference type="EC" id="2.7.1.24" evidence="3 4"/>
<keyword evidence="1 3" id="KW-0547">Nucleotide-binding</keyword>
<dbReference type="KEGG" id="scq:SCULI_v1c05790"/>
<dbReference type="GO" id="GO:0004140">
    <property type="term" value="F:dephospho-CoA kinase activity"/>
    <property type="evidence" value="ECO:0007669"/>
    <property type="project" value="UniProtKB-UniRule"/>
</dbReference>
<dbReference type="RefSeq" id="WP_025363156.1">
    <property type="nucleotide sequence ID" value="NZ_CP006681.1"/>
</dbReference>
<dbReference type="PROSITE" id="PS51219">
    <property type="entry name" value="DPCK"/>
    <property type="match status" value="1"/>
</dbReference>
<reference evidence="5 6" key="1">
    <citation type="journal article" date="2014" name="Genome Biol. Evol.">
        <title>Molecular evolution of the substrate utilization strategies and putative virulence factors in mosquito-associated Spiroplasma species.</title>
        <authorList>
            <person name="Chang T.H."/>
            <person name="Lo W.S."/>
            <person name="Ku C."/>
            <person name="Chen L.L."/>
            <person name="Kuo C.H."/>
        </authorList>
    </citation>
    <scope>NUCLEOTIDE SEQUENCE [LARGE SCALE GENOMIC DNA]</scope>
    <source>
        <strain evidence="5">AES-1</strain>
    </source>
</reference>
<organism evidence="5 6">
    <name type="scientific">Spiroplasma culicicola AES-1</name>
    <dbReference type="NCBI Taxonomy" id="1276246"/>
    <lineage>
        <taxon>Bacteria</taxon>
        <taxon>Bacillati</taxon>
        <taxon>Mycoplasmatota</taxon>
        <taxon>Mollicutes</taxon>
        <taxon>Entomoplasmatales</taxon>
        <taxon>Spiroplasmataceae</taxon>
        <taxon>Spiroplasma</taxon>
    </lineage>
</organism>
<keyword evidence="3" id="KW-0963">Cytoplasm</keyword>
<feature type="binding site" evidence="3">
    <location>
        <begin position="11"/>
        <end position="16"/>
    </location>
    <ligand>
        <name>ATP</name>
        <dbReference type="ChEBI" id="CHEBI:30616"/>
    </ligand>
</feature>
<sequence length="190" mass="22185">MKLIGVSGFIGSGKTTLLNYIKSNPSVKVIEADEVSKEVINLPQVIDFLKKYIPQSIEEGKINRQILRESVFCNNKLNDQFTSIVWPLISKRILEIIQSIKEEYQAIVVEAAMINGLDIKFDTTILLKKEEEKRMDSVMIRDKRNINEIQSISEYQFNKLKDYHFDYILENNNDIDVFYQNIDDLFKKIL</sequence>
<dbReference type="InterPro" id="IPR001977">
    <property type="entry name" value="Depp_CoAkinase"/>
</dbReference>
<dbReference type="Gene3D" id="3.40.50.300">
    <property type="entry name" value="P-loop containing nucleotide triphosphate hydrolases"/>
    <property type="match status" value="1"/>
</dbReference>
<dbReference type="PATRIC" id="fig|1276246.3.peg.578"/>
<keyword evidence="3" id="KW-0808">Transferase</keyword>
<accession>W6A7S1</accession>
<evidence type="ECO:0000256" key="3">
    <source>
        <dbReference type="HAMAP-Rule" id="MF_00376"/>
    </source>
</evidence>
<comment type="pathway">
    <text evidence="3">Cofactor biosynthesis; coenzyme A biosynthesis; CoA from (R)-pantothenate: step 5/5.</text>
</comment>
<comment type="similarity">
    <text evidence="3">Belongs to the CoaE family.</text>
</comment>
<comment type="function">
    <text evidence="3">Catalyzes the phosphorylation of the 3'-hydroxyl group of dephosphocoenzyme A to form coenzyme A.</text>
</comment>
<protein>
    <recommendedName>
        <fullName evidence="3 4">Dephospho-CoA kinase</fullName>
        <ecNumber evidence="3 4">2.7.1.24</ecNumber>
    </recommendedName>
    <alternativeName>
        <fullName evidence="3">Dephosphocoenzyme A kinase</fullName>
    </alternativeName>
</protein>
<dbReference type="HOGENOM" id="CLU_057180_2_3_14"/>
<comment type="catalytic activity">
    <reaction evidence="3">
        <text>3'-dephospho-CoA + ATP = ADP + CoA + H(+)</text>
        <dbReference type="Rhea" id="RHEA:18245"/>
        <dbReference type="ChEBI" id="CHEBI:15378"/>
        <dbReference type="ChEBI" id="CHEBI:30616"/>
        <dbReference type="ChEBI" id="CHEBI:57287"/>
        <dbReference type="ChEBI" id="CHEBI:57328"/>
        <dbReference type="ChEBI" id="CHEBI:456216"/>
        <dbReference type="EC" id="2.7.1.24"/>
    </reaction>
</comment>
<dbReference type="eggNOG" id="COG0237">
    <property type="taxonomic scope" value="Bacteria"/>
</dbReference>
<dbReference type="GO" id="GO:0005737">
    <property type="term" value="C:cytoplasm"/>
    <property type="evidence" value="ECO:0007669"/>
    <property type="project" value="UniProtKB-SubCell"/>
</dbReference>
<proteinExistence type="inferred from homology"/>
<comment type="subcellular location">
    <subcellularLocation>
        <location evidence="3">Cytoplasm</location>
    </subcellularLocation>
</comment>
<evidence type="ECO:0000256" key="1">
    <source>
        <dbReference type="ARBA" id="ARBA00022741"/>
    </source>
</evidence>
<keyword evidence="3" id="KW-0173">Coenzyme A biosynthesis</keyword>
<keyword evidence="6" id="KW-1185">Reference proteome</keyword>
<dbReference type="Proteomes" id="UP000019267">
    <property type="component" value="Chromosome"/>
</dbReference>
<evidence type="ECO:0000313" key="6">
    <source>
        <dbReference type="Proteomes" id="UP000019267"/>
    </source>
</evidence>
<dbReference type="CDD" id="cd02022">
    <property type="entry name" value="DPCK"/>
    <property type="match status" value="1"/>
</dbReference>